<evidence type="ECO:0000313" key="2">
    <source>
        <dbReference type="Proteomes" id="UP001178508"/>
    </source>
</evidence>
<organism evidence="1 2">
    <name type="scientific">Xyrichtys novacula</name>
    <name type="common">Pearly razorfish</name>
    <name type="synonym">Hemipteronotus novacula</name>
    <dbReference type="NCBI Taxonomy" id="13765"/>
    <lineage>
        <taxon>Eukaryota</taxon>
        <taxon>Metazoa</taxon>
        <taxon>Chordata</taxon>
        <taxon>Craniata</taxon>
        <taxon>Vertebrata</taxon>
        <taxon>Euteleostomi</taxon>
        <taxon>Actinopterygii</taxon>
        <taxon>Neopterygii</taxon>
        <taxon>Teleostei</taxon>
        <taxon>Neoteleostei</taxon>
        <taxon>Acanthomorphata</taxon>
        <taxon>Eupercaria</taxon>
        <taxon>Labriformes</taxon>
        <taxon>Labridae</taxon>
        <taxon>Xyrichtys</taxon>
    </lineage>
</organism>
<dbReference type="AlphaFoldDB" id="A0AAV1F4K9"/>
<gene>
    <name evidence="1" type="ORF">XNOV1_A037339</name>
</gene>
<proteinExistence type="predicted"/>
<protein>
    <submittedName>
        <fullName evidence="1">Uncharacterized protein</fullName>
    </submittedName>
</protein>
<name>A0AAV1F4K9_XYRNO</name>
<dbReference type="EMBL" id="OY660868">
    <property type="protein sequence ID" value="CAJ1055925.1"/>
    <property type="molecule type" value="Genomic_DNA"/>
</dbReference>
<dbReference type="Proteomes" id="UP001178508">
    <property type="component" value="Chromosome 5"/>
</dbReference>
<evidence type="ECO:0000313" key="1">
    <source>
        <dbReference type="EMBL" id="CAJ1055925.1"/>
    </source>
</evidence>
<keyword evidence="2" id="KW-1185">Reference proteome</keyword>
<accession>A0AAV1F4K9</accession>
<reference evidence="1" key="1">
    <citation type="submission" date="2023-08" db="EMBL/GenBank/DDBJ databases">
        <authorList>
            <person name="Alioto T."/>
            <person name="Alioto T."/>
            <person name="Gomez Garrido J."/>
        </authorList>
    </citation>
    <scope>NUCLEOTIDE SEQUENCE</scope>
</reference>
<sequence length="62" mass="7169">MAVLVRKYVDRETLLMWVWYDSSGGLDHRAHRADSRWPGVAWHTRMFRPLNLEAGQASSQGV</sequence>